<comment type="caution">
    <text evidence="10">The sequence shown here is derived from an EMBL/GenBank/DDBJ whole genome shotgun (WGS) entry which is preliminary data.</text>
</comment>
<dbReference type="InterPro" id="IPR009076">
    <property type="entry name" value="FRB_dom"/>
</dbReference>
<name>A0ABQ5KI71_9EUKA</name>
<feature type="domain" description="FATC" evidence="9">
    <location>
        <begin position="817"/>
        <end position="849"/>
    </location>
</feature>
<dbReference type="InterPro" id="IPR050517">
    <property type="entry name" value="DDR_Repair_Kinase"/>
</dbReference>
<dbReference type="Pfam" id="PF08771">
    <property type="entry name" value="FRB_dom"/>
    <property type="match status" value="1"/>
</dbReference>
<dbReference type="InterPro" id="IPR026683">
    <property type="entry name" value="TOR_cat"/>
</dbReference>
<evidence type="ECO:0000313" key="11">
    <source>
        <dbReference type="Proteomes" id="UP001057375"/>
    </source>
</evidence>
<feature type="non-terminal residue" evidence="10">
    <location>
        <position position="1"/>
    </location>
</feature>
<dbReference type="PROSITE" id="PS50290">
    <property type="entry name" value="PI3_4_KINASE_3"/>
    <property type="match status" value="1"/>
</dbReference>
<evidence type="ECO:0000256" key="3">
    <source>
        <dbReference type="ARBA" id="ARBA00022741"/>
    </source>
</evidence>
<dbReference type="PANTHER" id="PTHR11139:SF9">
    <property type="entry name" value="SERINE_THREONINE-PROTEIN KINASE MTOR"/>
    <property type="match status" value="1"/>
</dbReference>
<dbReference type="EC" id="2.7.11.1" evidence="1"/>
<evidence type="ECO:0000256" key="5">
    <source>
        <dbReference type="ARBA" id="ARBA00022840"/>
    </source>
</evidence>
<evidence type="ECO:0000256" key="2">
    <source>
        <dbReference type="ARBA" id="ARBA00022679"/>
    </source>
</evidence>
<feature type="domain" description="PI3K/PI4K catalytic" evidence="7">
    <location>
        <begin position="466"/>
        <end position="781"/>
    </location>
</feature>
<proteinExistence type="predicted"/>
<accession>A0ABQ5KI71</accession>
<dbReference type="Gene3D" id="1.10.1070.11">
    <property type="entry name" value="Phosphatidylinositol 3-/4-kinase, catalytic domain"/>
    <property type="match status" value="1"/>
</dbReference>
<protein>
    <recommendedName>
        <fullName evidence="1">non-specific serine/threonine protein kinase</fullName>
        <ecNumber evidence="1">2.7.11.1</ecNumber>
    </recommendedName>
</protein>
<keyword evidence="2" id="KW-0808">Transferase</keyword>
<reference evidence="10" key="1">
    <citation type="submission" date="2022-03" db="EMBL/GenBank/DDBJ databases">
        <title>Draft genome sequence of Aduncisulcus paluster, a free-living microaerophilic Fornicata.</title>
        <authorList>
            <person name="Yuyama I."/>
            <person name="Kume K."/>
            <person name="Tamura T."/>
            <person name="Inagaki Y."/>
            <person name="Hashimoto T."/>
        </authorList>
    </citation>
    <scope>NUCLEOTIDE SEQUENCE</scope>
    <source>
        <strain evidence="10">NY0171</strain>
    </source>
</reference>
<dbReference type="Proteomes" id="UP001057375">
    <property type="component" value="Unassembled WGS sequence"/>
</dbReference>
<dbReference type="InterPro" id="IPR003152">
    <property type="entry name" value="FATC_dom"/>
</dbReference>
<dbReference type="SUPFAM" id="SSF47212">
    <property type="entry name" value="FKBP12-rapamycin-binding domain of FKBP-rapamycin-associated protein (FRAP)"/>
    <property type="match status" value="1"/>
</dbReference>
<dbReference type="PANTHER" id="PTHR11139">
    <property type="entry name" value="ATAXIA TELANGIECTASIA MUTATED ATM -RELATED"/>
    <property type="match status" value="1"/>
</dbReference>
<dbReference type="CDD" id="cd05169">
    <property type="entry name" value="PIKKc_TOR"/>
    <property type="match status" value="1"/>
</dbReference>
<organism evidence="10 11">
    <name type="scientific">Aduncisulcus paluster</name>
    <dbReference type="NCBI Taxonomy" id="2918883"/>
    <lineage>
        <taxon>Eukaryota</taxon>
        <taxon>Metamonada</taxon>
        <taxon>Carpediemonas-like organisms</taxon>
        <taxon>Aduncisulcus</taxon>
    </lineage>
</organism>
<dbReference type="InterPro" id="IPR000403">
    <property type="entry name" value="PI3/4_kinase_cat_dom"/>
</dbReference>
<dbReference type="Pfam" id="PF00454">
    <property type="entry name" value="PI3_PI4_kinase"/>
    <property type="match status" value="1"/>
</dbReference>
<evidence type="ECO:0000259" key="9">
    <source>
        <dbReference type="PROSITE" id="PS51190"/>
    </source>
</evidence>
<evidence type="ECO:0000259" key="8">
    <source>
        <dbReference type="PROSITE" id="PS51189"/>
    </source>
</evidence>
<evidence type="ECO:0000259" key="7">
    <source>
        <dbReference type="PROSITE" id="PS50290"/>
    </source>
</evidence>
<keyword evidence="5" id="KW-0067">ATP-binding</keyword>
<dbReference type="SUPFAM" id="SSF56112">
    <property type="entry name" value="Protein kinase-like (PK-like)"/>
    <property type="match status" value="1"/>
</dbReference>
<dbReference type="PROSITE" id="PS51190">
    <property type="entry name" value="FATC"/>
    <property type="match status" value="1"/>
</dbReference>
<keyword evidence="4 10" id="KW-0418">Kinase</keyword>
<dbReference type="SMART" id="SM01343">
    <property type="entry name" value="FATC"/>
    <property type="match status" value="1"/>
</dbReference>
<dbReference type="PROSITE" id="PS00916">
    <property type="entry name" value="PI3_4_KINASE_2"/>
    <property type="match status" value="1"/>
</dbReference>
<feature type="region of interest" description="Disordered" evidence="6">
    <location>
        <begin position="744"/>
        <end position="781"/>
    </location>
</feature>
<evidence type="ECO:0000256" key="4">
    <source>
        <dbReference type="ARBA" id="ARBA00022777"/>
    </source>
</evidence>
<dbReference type="SMART" id="SM00146">
    <property type="entry name" value="PI3Kc"/>
    <property type="match status" value="1"/>
</dbReference>
<dbReference type="Gene3D" id="3.30.1010.10">
    <property type="entry name" value="Phosphatidylinositol 3-kinase Catalytic Subunit, Chain A, domain 4"/>
    <property type="match status" value="1"/>
</dbReference>
<dbReference type="InterPro" id="IPR014009">
    <property type="entry name" value="PIK_FAT"/>
</dbReference>
<dbReference type="Pfam" id="PF02260">
    <property type="entry name" value="FATC"/>
    <property type="match status" value="1"/>
</dbReference>
<dbReference type="SMART" id="SM01345">
    <property type="entry name" value="Rapamycin_bind"/>
    <property type="match status" value="1"/>
</dbReference>
<evidence type="ECO:0000256" key="1">
    <source>
        <dbReference type="ARBA" id="ARBA00012513"/>
    </source>
</evidence>
<keyword evidence="3" id="KW-0547">Nucleotide-binding</keyword>
<evidence type="ECO:0000256" key="6">
    <source>
        <dbReference type="SAM" id="MobiDB-lite"/>
    </source>
</evidence>
<dbReference type="InterPro" id="IPR011009">
    <property type="entry name" value="Kinase-like_dom_sf"/>
</dbReference>
<dbReference type="PROSITE" id="PS51189">
    <property type="entry name" value="FAT"/>
    <property type="match status" value="1"/>
</dbReference>
<sequence>LAPSLPSASTMISPRGNAEERRGTLDGRIFYNQAEMEDEDILSIHGSDQQVSNQQPDVTLTTPPFPFASSKSFSSISNSLAPALSASALLMFGDWSIVLAKEGYFDEEETRGHALELYEEATSVCRESTYAWRRVAYTCVKLSEFKAKTLRTLSQAKPDSKDAFDTHLANQQRKTLIEKELDRLLSKAIYALLQSISLEHRAGKQEGSLPDVLCLLNIWFEYGTYSGVEMAVIRSFSVISPDLWLLVTPQIIARIDCGHLKHLVRELLISLGSVHPQSLVYPLAVTSKSQRLGRQDDSLSIIDRIRRGYTTLVDQALLVSEELVRVSVLFEERWSGLLDRTNNRLAQNVSVPDMNDFVSSLVPLQASLDEVAETPAEDYFIKDFRPLLDEAFIYIRKFLVNGQKADFNTAWNKYTHINKLLGNKFKQTKSLILSMVSPDLLSCRNLELVAPGGYSPFLPAIRINRFHPILSVISSKQRPRRLLINGDDGASYAYLLKGHEDLRLDERAMQLFGLINVLLSADRRCSKRDLVITSYSSVPLSPNSGILSWVPQTDTIHSLIEMNRTARRWSHDVEARVMNKECHEYRIVTLNQRIEAIKDVHRETPGTDIRDMMWLRAPSSQQWFLRRTNYTHTLALTSMVGYVIGLGDRHPANIMVHRVSGRVLHIDYGDTFEVAMERANFPERIPFRLTRVLVKGLDIGGIYGAFKITCELSMILLRRSRDSLISMLQAFVYDPLLTWVTEEEKKRDKSSSRDERGKTTTKKGDPLKPEQPEDEVNSLLGSNGGEVRNIRALKILDRIKAKLSGKDFFDASRCNSEVLSAENQVLKLIAQATNMENICACYWGWCAHL</sequence>
<feature type="compositionally biased region" description="Basic and acidic residues" evidence="6">
    <location>
        <begin position="744"/>
        <end position="771"/>
    </location>
</feature>
<evidence type="ECO:0000313" key="10">
    <source>
        <dbReference type="EMBL" id="GKT32207.1"/>
    </source>
</evidence>
<dbReference type="EMBL" id="BQXS01009953">
    <property type="protein sequence ID" value="GKT32207.1"/>
    <property type="molecule type" value="Genomic_DNA"/>
</dbReference>
<dbReference type="GO" id="GO:0016301">
    <property type="term" value="F:kinase activity"/>
    <property type="evidence" value="ECO:0007669"/>
    <property type="project" value="UniProtKB-KW"/>
</dbReference>
<feature type="domain" description="FAT" evidence="8">
    <location>
        <begin position="1"/>
        <end position="289"/>
    </location>
</feature>
<dbReference type="InterPro" id="IPR036738">
    <property type="entry name" value="FRB_sf"/>
</dbReference>
<dbReference type="InterPro" id="IPR036940">
    <property type="entry name" value="PI3/4_kinase_cat_sf"/>
</dbReference>
<gene>
    <name evidence="10" type="ORF">ADUPG1_006406</name>
</gene>
<dbReference type="InterPro" id="IPR018936">
    <property type="entry name" value="PI3/4_kinase_CS"/>
</dbReference>
<keyword evidence="11" id="KW-1185">Reference proteome</keyword>